<feature type="compositionally biased region" description="Basic and acidic residues" evidence="8">
    <location>
        <begin position="366"/>
        <end position="375"/>
    </location>
</feature>
<evidence type="ECO:0000259" key="9">
    <source>
        <dbReference type="PROSITE" id="PS50158"/>
    </source>
</evidence>
<reference evidence="10" key="2">
    <citation type="submission" date="2022-01" db="EMBL/GenBank/DDBJ databases">
        <authorList>
            <person name="Yamashiro T."/>
            <person name="Shiraishi A."/>
            <person name="Satake H."/>
            <person name="Nakayama K."/>
        </authorList>
    </citation>
    <scope>NUCLEOTIDE SEQUENCE</scope>
</reference>
<dbReference type="InterPro" id="IPR036397">
    <property type="entry name" value="RNaseH_sf"/>
</dbReference>
<keyword evidence="11" id="KW-1185">Reference proteome</keyword>
<feature type="domain" description="CCHC-type" evidence="9">
    <location>
        <begin position="678"/>
        <end position="692"/>
    </location>
</feature>
<feature type="region of interest" description="Disordered" evidence="8">
    <location>
        <begin position="614"/>
        <end position="642"/>
    </location>
</feature>
<evidence type="ECO:0000256" key="4">
    <source>
        <dbReference type="ARBA" id="ARBA00022759"/>
    </source>
</evidence>
<feature type="compositionally biased region" description="Basic and acidic residues" evidence="8">
    <location>
        <begin position="614"/>
        <end position="637"/>
    </location>
</feature>
<evidence type="ECO:0000256" key="5">
    <source>
        <dbReference type="ARBA" id="ARBA00022801"/>
    </source>
</evidence>
<dbReference type="InterPro" id="IPR001878">
    <property type="entry name" value="Znf_CCHC"/>
</dbReference>
<dbReference type="Gene3D" id="4.10.60.10">
    <property type="entry name" value="Zinc finger, CCHC-type"/>
    <property type="match status" value="1"/>
</dbReference>
<dbReference type="InterPro" id="IPR041373">
    <property type="entry name" value="RT_RNaseH"/>
</dbReference>
<accession>A0ABQ5IK82</accession>
<evidence type="ECO:0000256" key="6">
    <source>
        <dbReference type="ARBA" id="ARBA00022918"/>
    </source>
</evidence>
<dbReference type="Proteomes" id="UP001151760">
    <property type="component" value="Unassembled WGS sequence"/>
</dbReference>
<dbReference type="PANTHER" id="PTHR34072">
    <property type="entry name" value="ENZYMATIC POLYPROTEIN-RELATED"/>
    <property type="match status" value="1"/>
</dbReference>
<evidence type="ECO:0000256" key="1">
    <source>
        <dbReference type="ARBA" id="ARBA00022679"/>
    </source>
</evidence>
<name>A0ABQ5IK82_9ASTR</name>
<feature type="region of interest" description="Disordered" evidence="8">
    <location>
        <begin position="729"/>
        <end position="753"/>
    </location>
</feature>
<organism evidence="10 11">
    <name type="scientific">Tanacetum coccineum</name>
    <dbReference type="NCBI Taxonomy" id="301880"/>
    <lineage>
        <taxon>Eukaryota</taxon>
        <taxon>Viridiplantae</taxon>
        <taxon>Streptophyta</taxon>
        <taxon>Embryophyta</taxon>
        <taxon>Tracheophyta</taxon>
        <taxon>Spermatophyta</taxon>
        <taxon>Magnoliopsida</taxon>
        <taxon>eudicotyledons</taxon>
        <taxon>Gunneridae</taxon>
        <taxon>Pentapetalae</taxon>
        <taxon>asterids</taxon>
        <taxon>campanulids</taxon>
        <taxon>Asterales</taxon>
        <taxon>Asteraceae</taxon>
        <taxon>Asteroideae</taxon>
        <taxon>Anthemideae</taxon>
        <taxon>Anthemidinae</taxon>
        <taxon>Tanacetum</taxon>
    </lineage>
</organism>
<keyword evidence="4" id="KW-0255">Endonuclease</keyword>
<evidence type="ECO:0000256" key="2">
    <source>
        <dbReference type="ARBA" id="ARBA00022695"/>
    </source>
</evidence>
<dbReference type="GO" id="GO:0003964">
    <property type="term" value="F:RNA-directed DNA polymerase activity"/>
    <property type="evidence" value="ECO:0007669"/>
    <property type="project" value="UniProtKB-KW"/>
</dbReference>
<keyword evidence="2" id="KW-0548">Nucleotidyltransferase</keyword>
<dbReference type="Pfam" id="PF17917">
    <property type="entry name" value="RT_RNaseH"/>
    <property type="match status" value="1"/>
</dbReference>
<keyword evidence="7" id="KW-0863">Zinc-finger</keyword>
<keyword evidence="6 10" id="KW-0695">RNA-directed DNA polymerase</keyword>
<dbReference type="PANTHER" id="PTHR34072:SF57">
    <property type="entry name" value="RNA-DIRECTED DNA POLYMERASE"/>
    <property type="match status" value="1"/>
</dbReference>
<protein>
    <submittedName>
        <fullName evidence="10">Reverse transcriptase domain-containing protein</fullName>
    </submittedName>
</protein>
<evidence type="ECO:0000313" key="10">
    <source>
        <dbReference type="EMBL" id="GJT99728.1"/>
    </source>
</evidence>
<dbReference type="Gene3D" id="3.30.420.10">
    <property type="entry name" value="Ribonuclease H-like superfamily/Ribonuclease H"/>
    <property type="match status" value="1"/>
</dbReference>
<dbReference type="EMBL" id="BQNB010020797">
    <property type="protein sequence ID" value="GJT99728.1"/>
    <property type="molecule type" value="Genomic_DNA"/>
</dbReference>
<keyword evidence="7" id="KW-0862">Zinc</keyword>
<keyword evidence="1" id="KW-0808">Transferase</keyword>
<keyword evidence="5" id="KW-0378">Hydrolase</keyword>
<gene>
    <name evidence="10" type="ORF">Tco_1110067</name>
</gene>
<evidence type="ECO:0000256" key="3">
    <source>
        <dbReference type="ARBA" id="ARBA00022722"/>
    </source>
</evidence>
<keyword evidence="7" id="KW-0479">Metal-binding</keyword>
<dbReference type="PROSITE" id="PS50158">
    <property type="entry name" value="ZF_CCHC"/>
    <property type="match status" value="1"/>
</dbReference>
<comment type="caution">
    <text evidence="10">The sequence shown here is derived from an EMBL/GenBank/DDBJ whole genome shotgun (WGS) entry which is preliminary data.</text>
</comment>
<evidence type="ECO:0000313" key="11">
    <source>
        <dbReference type="Proteomes" id="UP001151760"/>
    </source>
</evidence>
<feature type="region of interest" description="Disordered" evidence="8">
    <location>
        <begin position="356"/>
        <end position="423"/>
    </location>
</feature>
<reference evidence="10" key="1">
    <citation type="journal article" date="2022" name="Int. J. Mol. Sci.">
        <title>Draft Genome of Tanacetum Coccineum: Genomic Comparison of Closely Related Tanacetum-Family Plants.</title>
        <authorList>
            <person name="Yamashiro T."/>
            <person name="Shiraishi A."/>
            <person name="Nakayama K."/>
            <person name="Satake H."/>
        </authorList>
    </citation>
    <scope>NUCLEOTIDE SEQUENCE</scope>
</reference>
<dbReference type="SUPFAM" id="SSF56672">
    <property type="entry name" value="DNA/RNA polymerases"/>
    <property type="match status" value="1"/>
</dbReference>
<keyword evidence="3" id="KW-0540">Nuclease</keyword>
<dbReference type="InterPro" id="IPR043502">
    <property type="entry name" value="DNA/RNA_pol_sf"/>
</dbReference>
<proteinExistence type="predicted"/>
<evidence type="ECO:0000256" key="8">
    <source>
        <dbReference type="SAM" id="MobiDB-lite"/>
    </source>
</evidence>
<sequence length="753" mass="84925">MLAWCTHSKIRSYLVMNKCTVYTDHSALKYLFAKKDSKARLLRWVLLLQEFDFDVVDTKGAENLAADHLSRLENPHKNKLDPKEINENIISGKIPFCLKSVRIKLFDVVFLAKKPMTSSWLATMVPPVDITVLTTQQEKSSIPDSFGPLFTKMPMSWLKTVTHASDKEKFHNGMRCHKIPSKLEVFVVWGIDFMALQASKGNKYIRVAVDYYQNVEAKALPTIDARDKLDDALWAFRTAYKTPIGCTPYKLVYGKACHLPVELEHKAYWALKHTNFDLKTAGDHRKVQLNELNELRDEAYENSLIYKEKTKRIHDSKIKNRDCPDCEELSCLYFYQEFHILSFILGIQKRIFKKRSKKKAKNKQIQAREGKDQIKSKSKGTQTAYFPKKSSFPPKNPVTTGGTGERVGRSGKGRRPKEGNDECVEDLNGQGNDQGLGANRGVEGVNGNVEGANRGAPDFSMIIAQQLQNLLPTMLAQVSNRGNVGNQNGVVVLTYWIEKMENAQDMSGCSNDQKVKYSAGSFVGKALTCHEMQKLESELWNHVMVEAGHAAYTDRFHELARLVPYLVTPESRIIERYVYGLRGMVAATEPKTIQKTVQMSGALIDEAMRNESIKKVEKRGNVGETSNDKNGRDENKRTRTGNAFATTVNPVGRENMGTWSKCTTCNSYHAPGGPCRTCFNCNRPGYLAKDCRGVPRNVNPVNARNPTFRACYECISTDHVRSAFPRLNKAQEPEGNHPNQVAANNEGRVMETK</sequence>
<evidence type="ECO:0000256" key="7">
    <source>
        <dbReference type="PROSITE-ProRule" id="PRU00047"/>
    </source>
</evidence>